<keyword evidence="1" id="KW-0067">ATP-binding</keyword>
<evidence type="ECO:0000313" key="3">
    <source>
        <dbReference type="Proteomes" id="UP000504606"/>
    </source>
</evidence>
<dbReference type="PANTHER" id="PTHR47642">
    <property type="entry name" value="ATP-DEPENDENT DNA HELICASE"/>
    <property type="match status" value="1"/>
</dbReference>
<proteinExistence type="inferred from homology"/>
<evidence type="ECO:0000256" key="1">
    <source>
        <dbReference type="RuleBase" id="RU363044"/>
    </source>
</evidence>
<protein>
    <recommendedName>
        <fullName evidence="1">ATP-dependent DNA helicase</fullName>
        <ecNumber evidence="1">5.6.2.3</ecNumber>
    </recommendedName>
</protein>
<accession>A0A9C6U717</accession>
<keyword evidence="1" id="KW-0234">DNA repair</keyword>
<dbReference type="SUPFAM" id="SSF52540">
    <property type="entry name" value="P-loop containing nucleoside triphosphate hydrolases"/>
    <property type="match status" value="1"/>
</dbReference>
<reference evidence="4" key="1">
    <citation type="submission" date="2025-08" db="UniProtKB">
        <authorList>
            <consortium name="RefSeq"/>
        </authorList>
    </citation>
    <scope>IDENTIFICATION</scope>
    <source>
        <tissue evidence="4">Whole organism</tissue>
    </source>
</reference>
<name>A0A9C6U717_FRAOC</name>
<keyword evidence="1" id="KW-0347">Helicase</keyword>
<dbReference type="Pfam" id="PF05970">
    <property type="entry name" value="PIF1"/>
    <property type="match status" value="1"/>
</dbReference>
<dbReference type="InterPro" id="IPR051055">
    <property type="entry name" value="PIF1_helicase"/>
</dbReference>
<dbReference type="EC" id="5.6.2.3" evidence="1"/>
<comment type="catalytic activity">
    <reaction evidence="1">
        <text>ATP + H2O = ADP + phosphate + H(+)</text>
        <dbReference type="Rhea" id="RHEA:13065"/>
        <dbReference type="ChEBI" id="CHEBI:15377"/>
        <dbReference type="ChEBI" id="CHEBI:15378"/>
        <dbReference type="ChEBI" id="CHEBI:30616"/>
        <dbReference type="ChEBI" id="CHEBI:43474"/>
        <dbReference type="ChEBI" id="CHEBI:456216"/>
        <dbReference type="EC" id="5.6.2.3"/>
    </reaction>
</comment>
<keyword evidence="3" id="KW-1185">Reference proteome</keyword>
<dbReference type="GO" id="GO:0043139">
    <property type="term" value="F:5'-3' DNA helicase activity"/>
    <property type="evidence" value="ECO:0007669"/>
    <property type="project" value="UniProtKB-EC"/>
</dbReference>
<dbReference type="GO" id="GO:0006310">
    <property type="term" value="P:DNA recombination"/>
    <property type="evidence" value="ECO:0007669"/>
    <property type="project" value="UniProtKB-KW"/>
</dbReference>
<dbReference type="GO" id="GO:0006281">
    <property type="term" value="P:DNA repair"/>
    <property type="evidence" value="ECO:0007669"/>
    <property type="project" value="UniProtKB-KW"/>
</dbReference>
<dbReference type="Proteomes" id="UP000504606">
    <property type="component" value="Unplaced"/>
</dbReference>
<evidence type="ECO:0000313" key="4">
    <source>
        <dbReference type="RefSeq" id="XP_052124362.1"/>
    </source>
</evidence>
<evidence type="ECO:0000259" key="2">
    <source>
        <dbReference type="Pfam" id="PF05970"/>
    </source>
</evidence>
<dbReference type="GeneID" id="113216456"/>
<comment type="similarity">
    <text evidence="1">Belongs to the helicase family.</text>
</comment>
<dbReference type="GO" id="GO:0005524">
    <property type="term" value="F:ATP binding"/>
    <property type="evidence" value="ECO:0007669"/>
    <property type="project" value="UniProtKB-KW"/>
</dbReference>
<organism evidence="3 4">
    <name type="scientific">Frankliniella occidentalis</name>
    <name type="common">Western flower thrips</name>
    <name type="synonym">Euthrips occidentalis</name>
    <dbReference type="NCBI Taxonomy" id="133901"/>
    <lineage>
        <taxon>Eukaryota</taxon>
        <taxon>Metazoa</taxon>
        <taxon>Ecdysozoa</taxon>
        <taxon>Arthropoda</taxon>
        <taxon>Hexapoda</taxon>
        <taxon>Insecta</taxon>
        <taxon>Pterygota</taxon>
        <taxon>Neoptera</taxon>
        <taxon>Paraneoptera</taxon>
        <taxon>Thysanoptera</taxon>
        <taxon>Terebrantia</taxon>
        <taxon>Thripoidea</taxon>
        <taxon>Thripidae</taxon>
        <taxon>Frankliniella</taxon>
    </lineage>
</organism>
<keyword evidence="1" id="KW-0547">Nucleotide-binding</keyword>
<dbReference type="KEGG" id="foc:113216456"/>
<dbReference type="InterPro" id="IPR027417">
    <property type="entry name" value="P-loop_NTPase"/>
</dbReference>
<dbReference type="Gene3D" id="3.40.50.300">
    <property type="entry name" value="P-loop containing nucleotide triphosphate hydrolases"/>
    <property type="match status" value="1"/>
</dbReference>
<dbReference type="OrthoDB" id="8196283at2759"/>
<comment type="cofactor">
    <cofactor evidence="1">
        <name>Mg(2+)</name>
        <dbReference type="ChEBI" id="CHEBI:18420"/>
    </cofactor>
</comment>
<sequence>MDIAPVLSKNALVNYLAKYVAKNENCSSGFNDLIAVIFGESPFTIKSVVQRLFIKAISERDYSAQEVGRILMQNELVSCSRNFVYVYLNNDVKRIKVATNNNNAKCGRSIVQKYMNRSEDYENISLWLMAQSFDFSKQRKRTNKAIVSVVPKISYKLSNLNNENYFKQQVILHVPWRSDQDFPTDVMTWQEIYDLHKSVIEQHKNHLGLDGLVAAVEDTECDVDAADTAEYIASREEWMAISAMRPTQVTEEIQLGNRSIDNFNWHQLYDKYKDFYTISELQTFIATSKGNFETSDDDIIPFPNVHLNVEQEKILSLVKDQIGVIVDSSKACGNVPKTVVVQGSAGTGKSTVIQAITNTIQSTLGVDSVLVLAPTGVAAVNIKGSTIHSRLFISSMKEFADLTNEAARKFCNNMKNVKFVIVDEYSMVGCGMLGMIYLRLRQATGRPNDLFGGLNVENSMG</sequence>
<dbReference type="RefSeq" id="XP_052124362.1">
    <property type="nucleotide sequence ID" value="XM_052268402.1"/>
</dbReference>
<dbReference type="GO" id="GO:0000723">
    <property type="term" value="P:telomere maintenance"/>
    <property type="evidence" value="ECO:0007669"/>
    <property type="project" value="InterPro"/>
</dbReference>
<feature type="domain" description="DNA helicase Pif1-like DEAD-box helicase" evidence="2">
    <location>
        <begin position="321"/>
        <end position="455"/>
    </location>
</feature>
<dbReference type="PANTHER" id="PTHR47642:SF5">
    <property type="entry name" value="ATP-DEPENDENT DNA HELICASE"/>
    <property type="match status" value="1"/>
</dbReference>
<keyword evidence="1" id="KW-0378">Hydrolase</keyword>
<gene>
    <name evidence="4" type="primary">LOC113216456</name>
</gene>
<keyword evidence="1" id="KW-0227">DNA damage</keyword>
<dbReference type="InterPro" id="IPR010285">
    <property type="entry name" value="DNA_helicase_pif1-like_DEAD"/>
</dbReference>
<dbReference type="GO" id="GO:0016787">
    <property type="term" value="F:hydrolase activity"/>
    <property type="evidence" value="ECO:0007669"/>
    <property type="project" value="UniProtKB-KW"/>
</dbReference>
<dbReference type="AlphaFoldDB" id="A0A9C6U717"/>
<keyword evidence="1" id="KW-0233">DNA recombination</keyword>